<comment type="caution">
    <text evidence="1">The sequence shown here is derived from an EMBL/GenBank/DDBJ whole genome shotgun (WGS) entry which is preliminary data.</text>
</comment>
<dbReference type="OrthoDB" id="4070623at2"/>
<name>A0A2S6H5C9_9GAMM</name>
<reference evidence="1 2" key="1">
    <citation type="submission" date="2018-02" db="EMBL/GenBank/DDBJ databases">
        <title>Subsurface microbial communities from deep shales in Ohio and West Virginia, USA.</title>
        <authorList>
            <person name="Wrighton K."/>
        </authorList>
    </citation>
    <scope>NUCLEOTIDE SEQUENCE [LARGE SCALE GENOMIC DNA]</scope>
    <source>
        <strain evidence="1 2">OWC-G53F</strain>
    </source>
</reference>
<dbReference type="AlphaFoldDB" id="A0A2S6H5C9"/>
<dbReference type="Pfam" id="PF05954">
    <property type="entry name" value="Phage_GPD"/>
    <property type="match status" value="1"/>
</dbReference>
<keyword evidence="2" id="KW-1185">Reference proteome</keyword>
<accession>A0A2S6H5C9</accession>
<evidence type="ECO:0000313" key="2">
    <source>
        <dbReference type="Proteomes" id="UP000238071"/>
    </source>
</evidence>
<protein>
    <recommendedName>
        <fullName evidence="3">Late control D family protein</fullName>
    </recommendedName>
</protein>
<proteinExistence type="predicted"/>
<dbReference type="Proteomes" id="UP000238071">
    <property type="component" value="Unassembled WGS sequence"/>
</dbReference>
<dbReference type="RefSeq" id="WP_104422788.1">
    <property type="nucleotide sequence ID" value="NZ_PTIY01000003.1"/>
</dbReference>
<organism evidence="1 2">
    <name type="scientific">Methylobacter tundripaludum</name>
    <dbReference type="NCBI Taxonomy" id="173365"/>
    <lineage>
        <taxon>Bacteria</taxon>
        <taxon>Pseudomonadati</taxon>
        <taxon>Pseudomonadota</taxon>
        <taxon>Gammaproteobacteria</taxon>
        <taxon>Methylococcales</taxon>
        <taxon>Methylococcaceae</taxon>
        <taxon>Methylobacter</taxon>
    </lineage>
</organism>
<sequence length="334" mass="35575">MASAFKVDKVTPAFKVLAGGSDITALINDRLISIKTTDEAGFRSDTCTIELDDRDGLFALPRKGAKLDIYLGYEETGISKVGIYTVDEISLTGFPETLSISGKAADMSAGELKSQQTRHFDNITLGDLVKTIAGSNGLVGKTSANLSAIQLGHVDQTQESDLHLLTRLAEKYGAVAKVTHDHLILAKAGESKSVGGASLSPIIIDKTQVSGYQCTIADRGKYAAVTAMYHDKQTGQNIAVSTSAEKPAHTLRHTYDDQQQAIEAARAKKSELDQGAATVDITLSVGDPDLFAESPLILNGFRTGIAGEWTAIRVEHSFSKSGFTTQINAKVKAD</sequence>
<dbReference type="EMBL" id="PTIY01000003">
    <property type="protein sequence ID" value="PPK72692.1"/>
    <property type="molecule type" value="Genomic_DNA"/>
</dbReference>
<evidence type="ECO:0008006" key="3">
    <source>
        <dbReference type="Google" id="ProtNLM"/>
    </source>
</evidence>
<gene>
    <name evidence="1" type="ORF">B0F88_103125</name>
</gene>
<evidence type="ECO:0000313" key="1">
    <source>
        <dbReference type="EMBL" id="PPK72692.1"/>
    </source>
</evidence>
<dbReference type="SUPFAM" id="SSF69279">
    <property type="entry name" value="Phage tail proteins"/>
    <property type="match status" value="1"/>
</dbReference>